<proteinExistence type="inferred from homology"/>
<keyword evidence="8" id="KW-1185">Reference proteome</keyword>
<dbReference type="PANTHER" id="PTHR12001">
    <property type="entry name" value="GERANYLGERANYL PYROPHOSPHATE SYNTHASE"/>
    <property type="match status" value="1"/>
</dbReference>
<dbReference type="RefSeq" id="WP_316669276.1">
    <property type="nucleotide sequence ID" value="NZ_CATZBU010000021.1"/>
</dbReference>
<keyword evidence="3 6" id="KW-0808">Transferase</keyword>
<evidence type="ECO:0000256" key="4">
    <source>
        <dbReference type="ARBA" id="ARBA00022723"/>
    </source>
</evidence>
<evidence type="ECO:0000256" key="3">
    <source>
        <dbReference type="ARBA" id="ARBA00022679"/>
    </source>
</evidence>
<comment type="cofactor">
    <cofactor evidence="1">
        <name>Mg(2+)</name>
        <dbReference type="ChEBI" id="CHEBI:18420"/>
    </cofactor>
</comment>
<evidence type="ECO:0000256" key="1">
    <source>
        <dbReference type="ARBA" id="ARBA00001946"/>
    </source>
</evidence>
<dbReference type="Pfam" id="PF00348">
    <property type="entry name" value="polyprenyl_synt"/>
    <property type="match status" value="1"/>
</dbReference>
<dbReference type="InterPro" id="IPR008949">
    <property type="entry name" value="Isoprenoid_synthase_dom_sf"/>
</dbReference>
<protein>
    <submittedName>
        <fullName evidence="7">All-trans-nonaprenyl-diphosphate synthase (Geranyl-diphosphate specific)</fullName>
        <ecNumber evidence="7">2.5.1.84</ecNumber>
    </submittedName>
</protein>
<dbReference type="PROSITE" id="PS00723">
    <property type="entry name" value="POLYPRENYL_SYNTHASE_1"/>
    <property type="match status" value="1"/>
</dbReference>
<dbReference type="PROSITE" id="PS00444">
    <property type="entry name" value="POLYPRENYL_SYNTHASE_2"/>
    <property type="match status" value="1"/>
</dbReference>
<dbReference type="EC" id="2.5.1.84" evidence="7"/>
<dbReference type="GO" id="GO:0052923">
    <property type="term" value="F:all-trans-nonaprenyl-diphosphate synthase (geranyl-diphosphate specific) activity"/>
    <property type="evidence" value="ECO:0007669"/>
    <property type="project" value="UniProtKB-EC"/>
</dbReference>
<dbReference type="SFLD" id="SFLDS00005">
    <property type="entry name" value="Isoprenoid_Synthase_Type_I"/>
    <property type="match status" value="1"/>
</dbReference>
<evidence type="ECO:0000256" key="2">
    <source>
        <dbReference type="ARBA" id="ARBA00006706"/>
    </source>
</evidence>
<dbReference type="Proteomes" id="UP001189813">
    <property type="component" value="Unassembled WGS sequence"/>
</dbReference>
<keyword evidence="5" id="KW-0460">Magnesium</keyword>
<reference evidence="7 8" key="1">
    <citation type="submission" date="2023-07" db="EMBL/GenBank/DDBJ databases">
        <authorList>
            <person name="Peeters C."/>
        </authorList>
    </citation>
    <scope>NUCLEOTIDE SEQUENCE [LARGE SCALE GENOMIC DNA]</scope>
    <source>
        <strain evidence="7 8">LMG 19083</strain>
    </source>
</reference>
<evidence type="ECO:0000256" key="5">
    <source>
        <dbReference type="ARBA" id="ARBA00022842"/>
    </source>
</evidence>
<dbReference type="InterPro" id="IPR033749">
    <property type="entry name" value="Polyprenyl_synt_CS"/>
</dbReference>
<dbReference type="PANTHER" id="PTHR12001:SF69">
    <property type="entry name" value="ALL TRANS-POLYPRENYL-DIPHOSPHATE SYNTHASE PDSS1"/>
    <property type="match status" value="1"/>
</dbReference>
<dbReference type="InterPro" id="IPR000092">
    <property type="entry name" value="Polyprenyl_synt"/>
</dbReference>
<accession>A0ABN9JGW7</accession>
<dbReference type="Gene3D" id="1.10.600.10">
    <property type="entry name" value="Farnesyl Diphosphate Synthase"/>
    <property type="match status" value="1"/>
</dbReference>
<gene>
    <name evidence="7" type="primary">sdsA</name>
    <name evidence="7" type="ORF">LMG19083_04758</name>
</gene>
<dbReference type="EMBL" id="CATZBU010000021">
    <property type="protein sequence ID" value="CAJ0808713.1"/>
    <property type="molecule type" value="Genomic_DNA"/>
</dbReference>
<comment type="similarity">
    <text evidence="2 6">Belongs to the FPP/GGPP synthase family.</text>
</comment>
<dbReference type="CDD" id="cd00685">
    <property type="entry name" value="Trans_IPPS_HT"/>
    <property type="match status" value="1"/>
</dbReference>
<name>A0ABN9JGW7_9RALS</name>
<sequence>MVRIAAPSRDPVGTIIQDLMAAEMQGFEHELARALEPQHGYLTDAEMALYRGGKKLRPLTLLLTARLFRETGELPHKVLRAAASLEMLHVASLIHDDIVDHATLRRGQGSVNAARGTEMAILIGDMQFLQAVRCFVDAIEDQDDMELVKWVLDSAFDICRGEIDEMTTQPYWHPDALHARYLTTIDRKTAVLFGLACEAGAALMRARTADLRRLGAFGRHMGRAFQMMDDILDLSQSDQESGKCKGLDLHQRRMTLPIIHAMKLFGDLHPMVRYLRGTEPAAPEQINAWVDEVRRSDAFALAYAEARNTALQAVEHLQPLPESPHRRALHDITMFIVNRSY</sequence>
<evidence type="ECO:0000256" key="6">
    <source>
        <dbReference type="RuleBase" id="RU004466"/>
    </source>
</evidence>
<dbReference type="SUPFAM" id="SSF48576">
    <property type="entry name" value="Terpenoid synthases"/>
    <property type="match status" value="1"/>
</dbReference>
<evidence type="ECO:0000313" key="7">
    <source>
        <dbReference type="EMBL" id="CAJ0808713.1"/>
    </source>
</evidence>
<evidence type="ECO:0000313" key="8">
    <source>
        <dbReference type="Proteomes" id="UP001189813"/>
    </source>
</evidence>
<organism evidence="7 8">
    <name type="scientific">Ralstonia psammae</name>
    <dbReference type="NCBI Taxonomy" id="3058598"/>
    <lineage>
        <taxon>Bacteria</taxon>
        <taxon>Pseudomonadati</taxon>
        <taxon>Pseudomonadota</taxon>
        <taxon>Betaproteobacteria</taxon>
        <taxon>Burkholderiales</taxon>
        <taxon>Burkholderiaceae</taxon>
        <taxon>Ralstonia</taxon>
    </lineage>
</organism>
<comment type="caution">
    <text evidence="7">The sequence shown here is derived from an EMBL/GenBank/DDBJ whole genome shotgun (WGS) entry which is preliminary data.</text>
</comment>
<keyword evidence="4" id="KW-0479">Metal-binding</keyword>